<proteinExistence type="predicted"/>
<dbReference type="EMBL" id="HACG01027946">
    <property type="protein sequence ID" value="CEK74811.1"/>
    <property type="molecule type" value="Transcribed_RNA"/>
</dbReference>
<gene>
    <name evidence="1" type="primary">ORF92660</name>
</gene>
<protein>
    <submittedName>
        <fullName evidence="1">Uncharacterized protein</fullName>
    </submittedName>
</protein>
<sequence length="74" mass="8099">METGATGSPGLNVLRLVAVVLKIVDDRVTTHQLIIVDNHVQACRHREIHARLVNHVWFVLMETGAHGKLGVGAQ</sequence>
<name>A0A0B7A439_9EUPU</name>
<organism evidence="1">
    <name type="scientific">Arion vulgaris</name>
    <dbReference type="NCBI Taxonomy" id="1028688"/>
    <lineage>
        <taxon>Eukaryota</taxon>
        <taxon>Metazoa</taxon>
        <taxon>Spiralia</taxon>
        <taxon>Lophotrochozoa</taxon>
        <taxon>Mollusca</taxon>
        <taxon>Gastropoda</taxon>
        <taxon>Heterobranchia</taxon>
        <taxon>Euthyneura</taxon>
        <taxon>Panpulmonata</taxon>
        <taxon>Eupulmonata</taxon>
        <taxon>Stylommatophora</taxon>
        <taxon>Helicina</taxon>
        <taxon>Arionoidea</taxon>
        <taxon>Arionidae</taxon>
        <taxon>Arion</taxon>
    </lineage>
</organism>
<dbReference type="AlphaFoldDB" id="A0A0B7A439"/>
<reference evidence="1" key="1">
    <citation type="submission" date="2014-12" db="EMBL/GenBank/DDBJ databases">
        <title>Insight into the proteome of Arion vulgaris.</title>
        <authorList>
            <person name="Aradska J."/>
            <person name="Bulat T."/>
            <person name="Smidak R."/>
            <person name="Sarate P."/>
            <person name="Gangsoo J."/>
            <person name="Sialana F."/>
            <person name="Bilban M."/>
            <person name="Lubec G."/>
        </authorList>
    </citation>
    <scope>NUCLEOTIDE SEQUENCE</scope>
    <source>
        <tissue evidence="1">Skin</tissue>
    </source>
</reference>
<accession>A0A0B7A439</accession>
<evidence type="ECO:0000313" key="1">
    <source>
        <dbReference type="EMBL" id="CEK74811.1"/>
    </source>
</evidence>